<keyword evidence="3" id="KW-1185">Reference proteome</keyword>
<proteinExistence type="predicted"/>
<reference evidence="2 3" key="1">
    <citation type="submission" date="2018-11" db="EMBL/GenBank/DDBJ databases">
        <authorList>
            <person name="Ji L."/>
        </authorList>
    </citation>
    <scope>NUCLEOTIDE SEQUENCE [LARGE SCALE GENOMIC DNA]</scope>
</reference>
<evidence type="ECO:0000313" key="2">
    <source>
        <dbReference type="EMBL" id="QAU03549.1"/>
    </source>
</evidence>
<keyword evidence="1" id="KW-0472">Membrane</keyword>
<evidence type="ECO:0000313" key="3">
    <source>
        <dbReference type="Proteomes" id="UP000290498"/>
    </source>
</evidence>
<dbReference type="Proteomes" id="UP000290498">
    <property type="component" value="Segment"/>
</dbReference>
<dbReference type="EMBL" id="MK234886">
    <property type="protein sequence ID" value="QAU03549.1"/>
    <property type="molecule type" value="Genomic_DNA"/>
</dbReference>
<accession>A0A410T4L3</accession>
<dbReference type="GeneID" id="65117911"/>
<feature type="transmembrane region" description="Helical" evidence="1">
    <location>
        <begin position="6"/>
        <end position="27"/>
    </location>
</feature>
<dbReference type="RefSeq" id="YP_010100217.1">
    <property type="nucleotide sequence ID" value="NC_055782.1"/>
</dbReference>
<protein>
    <submittedName>
        <fullName evidence="2">Uncharacterized protein</fullName>
    </submittedName>
</protein>
<evidence type="ECO:0000256" key="1">
    <source>
        <dbReference type="SAM" id="Phobius"/>
    </source>
</evidence>
<name>A0A410T4L3_9CAUD</name>
<keyword evidence="1" id="KW-0812">Transmembrane</keyword>
<keyword evidence="1" id="KW-1133">Transmembrane helix</keyword>
<sequence>MRSIVIRFIVVVNIFFQLSHFFTKLAIHFVLNFRINTAHTFPLVRTEDIFFNQILTYAVRCFTTSGIIKIFYRQFFTTDSFTHSYLSSLYPIRFLMYWTSLTSKSNLISFRRSARVRNVTRFQFLTGQQ</sequence>
<dbReference type="KEGG" id="vg:65117911"/>
<organism evidence="2 3">
    <name type="scientific">Escherichia phage AnYang</name>
    <dbReference type="NCBI Taxonomy" id="2499909"/>
    <lineage>
        <taxon>Viruses</taxon>
        <taxon>Duplodnaviria</taxon>
        <taxon>Heunggongvirae</taxon>
        <taxon>Uroviricota</taxon>
        <taxon>Caudoviricetes</taxon>
        <taxon>Pantevenvirales</taxon>
        <taxon>Straboviridae</taxon>
        <taxon>Tevenvirinae</taxon>
        <taxon>Dhakavirus</taxon>
        <taxon>Dhakavirus anyang</taxon>
    </lineage>
</organism>